<feature type="non-terminal residue" evidence="1">
    <location>
        <position position="1"/>
    </location>
</feature>
<dbReference type="AlphaFoldDB" id="A0A0F8W575"/>
<gene>
    <name evidence="1" type="ORF">LCGC14_3111880</name>
</gene>
<evidence type="ECO:0000313" key="1">
    <source>
        <dbReference type="EMBL" id="KKK51743.1"/>
    </source>
</evidence>
<proteinExistence type="predicted"/>
<reference evidence="1" key="1">
    <citation type="journal article" date="2015" name="Nature">
        <title>Complex archaea that bridge the gap between prokaryotes and eukaryotes.</title>
        <authorList>
            <person name="Spang A."/>
            <person name="Saw J.H."/>
            <person name="Jorgensen S.L."/>
            <person name="Zaremba-Niedzwiedzka K."/>
            <person name="Martijn J."/>
            <person name="Lind A.E."/>
            <person name="van Eijk R."/>
            <person name="Schleper C."/>
            <person name="Guy L."/>
            <person name="Ettema T.J."/>
        </authorList>
    </citation>
    <scope>NUCLEOTIDE SEQUENCE</scope>
</reference>
<dbReference type="EMBL" id="LAZR01067356">
    <property type="protein sequence ID" value="KKK51743.1"/>
    <property type="molecule type" value="Genomic_DNA"/>
</dbReference>
<organism evidence="1">
    <name type="scientific">marine sediment metagenome</name>
    <dbReference type="NCBI Taxonomy" id="412755"/>
    <lineage>
        <taxon>unclassified sequences</taxon>
        <taxon>metagenomes</taxon>
        <taxon>ecological metagenomes</taxon>
    </lineage>
</organism>
<sequence>HPGEYLGVDTVVHTGKPVGFNSFGIVLRQL</sequence>
<accession>A0A0F8W575</accession>
<comment type="caution">
    <text evidence="1">The sequence shown here is derived from an EMBL/GenBank/DDBJ whole genome shotgun (WGS) entry which is preliminary data.</text>
</comment>
<protein>
    <submittedName>
        <fullName evidence="1">Uncharacterized protein</fullName>
    </submittedName>
</protein>
<name>A0A0F8W575_9ZZZZ</name>